<evidence type="ECO:0000256" key="1">
    <source>
        <dbReference type="SAM" id="SignalP"/>
    </source>
</evidence>
<dbReference type="AlphaFoldDB" id="A0A327VY50"/>
<sequence>MKNAKLLLAISFVISLVAVTMASAARHMHFLYLQDITDPPFRCCLTVYSLTTFNNGQFATATLATTIKCDPCTTITVLFKDL</sequence>
<keyword evidence="1" id="KW-0732">Signal</keyword>
<reference evidence="2 3" key="1">
    <citation type="submission" date="2018-06" db="EMBL/GenBank/DDBJ databases">
        <title>Genomic Encyclopedia of Archaeal and Bacterial Type Strains, Phase II (KMG-II): from individual species to whole genera.</title>
        <authorList>
            <person name="Goeker M."/>
        </authorList>
    </citation>
    <scope>NUCLEOTIDE SEQUENCE [LARGE SCALE GENOMIC DNA]</scope>
    <source>
        <strain evidence="2 3">DSM 29821</strain>
    </source>
</reference>
<organism evidence="2 3">
    <name type="scientific">Chitinophaga dinghuensis</name>
    <dbReference type="NCBI Taxonomy" id="1539050"/>
    <lineage>
        <taxon>Bacteria</taxon>
        <taxon>Pseudomonadati</taxon>
        <taxon>Bacteroidota</taxon>
        <taxon>Chitinophagia</taxon>
        <taxon>Chitinophagales</taxon>
        <taxon>Chitinophagaceae</taxon>
        <taxon>Chitinophaga</taxon>
    </lineage>
</organism>
<evidence type="ECO:0000313" key="3">
    <source>
        <dbReference type="Proteomes" id="UP000249819"/>
    </source>
</evidence>
<feature type="chain" id="PRO_5016396639" evidence="1">
    <location>
        <begin position="25"/>
        <end position="82"/>
    </location>
</feature>
<proteinExistence type="predicted"/>
<protein>
    <submittedName>
        <fullName evidence="2">Uncharacterized protein</fullName>
    </submittedName>
</protein>
<feature type="signal peptide" evidence="1">
    <location>
        <begin position="1"/>
        <end position="24"/>
    </location>
</feature>
<name>A0A327VY50_9BACT</name>
<dbReference type="Proteomes" id="UP000249819">
    <property type="component" value="Unassembled WGS sequence"/>
</dbReference>
<dbReference type="EMBL" id="QLMA01000004">
    <property type="protein sequence ID" value="RAJ81971.1"/>
    <property type="molecule type" value="Genomic_DNA"/>
</dbReference>
<evidence type="ECO:0000313" key="2">
    <source>
        <dbReference type="EMBL" id="RAJ81971.1"/>
    </source>
</evidence>
<comment type="caution">
    <text evidence="2">The sequence shown here is derived from an EMBL/GenBank/DDBJ whole genome shotgun (WGS) entry which is preliminary data.</text>
</comment>
<keyword evidence="3" id="KW-1185">Reference proteome</keyword>
<gene>
    <name evidence="2" type="ORF">CLV59_104196</name>
</gene>
<accession>A0A327VY50</accession>